<dbReference type="SUPFAM" id="SSF69754">
    <property type="entry name" value="Ribosome binding protein Y (YfiA homologue)"/>
    <property type="match status" value="1"/>
</dbReference>
<dbReference type="PANTHER" id="PTHR33231:SF1">
    <property type="entry name" value="30S RIBOSOMAL PROTEIN"/>
    <property type="match status" value="1"/>
</dbReference>
<gene>
    <name evidence="4" type="primary">raiA</name>
    <name evidence="2" type="synonym">hpf</name>
    <name evidence="4" type="ORF">HXM93_07080</name>
</gene>
<dbReference type="InterPro" id="IPR032528">
    <property type="entry name" value="Ribosom_S30AE_C"/>
</dbReference>
<dbReference type="NCBIfam" id="TIGR00741">
    <property type="entry name" value="yfiA"/>
    <property type="match status" value="1"/>
</dbReference>
<protein>
    <recommendedName>
        <fullName evidence="2">Ribosome hibernation promoting factor</fullName>
        <shortName evidence="2">HPF</shortName>
    </recommendedName>
</protein>
<dbReference type="AlphaFoldDB" id="A0A930DNR2"/>
<dbReference type="GO" id="GO:0022627">
    <property type="term" value="C:cytosolic small ribosomal subunit"/>
    <property type="evidence" value="ECO:0007669"/>
    <property type="project" value="TreeGrafter"/>
</dbReference>
<evidence type="ECO:0000256" key="1">
    <source>
        <dbReference type="ARBA" id="ARBA00022845"/>
    </source>
</evidence>
<proteinExistence type="inferred from homology"/>
<dbReference type="RefSeq" id="WP_009534730.1">
    <property type="nucleotide sequence ID" value="NZ_CAUSUX010000019.1"/>
</dbReference>
<accession>A0A930DNR2</accession>
<dbReference type="PANTHER" id="PTHR33231">
    <property type="entry name" value="30S RIBOSOMAL PROTEIN"/>
    <property type="match status" value="1"/>
</dbReference>
<dbReference type="GO" id="GO:0045900">
    <property type="term" value="P:negative regulation of translational elongation"/>
    <property type="evidence" value="ECO:0007669"/>
    <property type="project" value="TreeGrafter"/>
</dbReference>
<dbReference type="EMBL" id="JABZRD010000444">
    <property type="protein sequence ID" value="MBF1284273.1"/>
    <property type="molecule type" value="Genomic_DNA"/>
</dbReference>
<feature type="domain" description="Sigma 54 modulation/S30EA ribosomal protein C-terminal" evidence="3">
    <location>
        <begin position="115"/>
        <end position="170"/>
    </location>
</feature>
<comment type="subunit">
    <text evidence="2">Interacts with 100S ribosomes.</text>
</comment>
<evidence type="ECO:0000313" key="4">
    <source>
        <dbReference type="EMBL" id="MBF1284273.1"/>
    </source>
</evidence>
<dbReference type="Proteomes" id="UP000709351">
    <property type="component" value="Unassembled WGS sequence"/>
</dbReference>
<keyword evidence="1 2" id="KW-0810">Translation regulation</keyword>
<dbReference type="InterPro" id="IPR003489">
    <property type="entry name" value="RHF/RaiA"/>
</dbReference>
<comment type="caution">
    <text evidence="4">The sequence shown here is derived from an EMBL/GenBank/DDBJ whole genome shotgun (WGS) entry which is preliminary data.</text>
</comment>
<dbReference type="CDD" id="cd00552">
    <property type="entry name" value="RaiA"/>
    <property type="match status" value="1"/>
</dbReference>
<dbReference type="HAMAP" id="MF_00839">
    <property type="entry name" value="HPF"/>
    <property type="match status" value="1"/>
</dbReference>
<dbReference type="Gene3D" id="3.30.160.100">
    <property type="entry name" value="Ribosome hibernation promotion factor-like"/>
    <property type="match status" value="1"/>
</dbReference>
<comment type="subcellular location">
    <subcellularLocation>
        <location evidence="2">Cytoplasm</location>
    </subcellularLocation>
</comment>
<evidence type="ECO:0000256" key="2">
    <source>
        <dbReference type="HAMAP-Rule" id="MF_00839"/>
    </source>
</evidence>
<comment type="function">
    <text evidence="2">Required for dimerization of active 70S ribosomes into 100S ribosomes in stationary phase; 100S ribosomes are translationally inactive and sometimes present during exponential growth.</text>
</comment>
<dbReference type="InterPro" id="IPR036567">
    <property type="entry name" value="RHF-like"/>
</dbReference>
<dbReference type="InterPro" id="IPR050574">
    <property type="entry name" value="HPF/YfiA_ribosome-assoc"/>
</dbReference>
<keyword evidence="2" id="KW-0963">Cytoplasm</keyword>
<dbReference type="InterPro" id="IPR034694">
    <property type="entry name" value="HPF_long/plastid"/>
</dbReference>
<sequence length="175" mass="19978">MKFSITGRTISLTEGLKNMVEKKLGKLDKFFQADTPCNVTLSTQKDMQKIEVTIPVKGSVIRAEESTEDMYQSIDLVVDVLERQIRKYKDKLIAKHQSSSFTAAFLEEAAEYDEEEIKIVRTKQIDLKPMTPEEACLQMELLGHSFFVFLNGDSGKVNVVYKRKTKSYGLIEPEE</sequence>
<organism evidence="4 5">
    <name type="scientific">Oribacterium parvum</name>
    <dbReference type="NCBI Taxonomy" id="1501329"/>
    <lineage>
        <taxon>Bacteria</taxon>
        <taxon>Bacillati</taxon>
        <taxon>Bacillota</taxon>
        <taxon>Clostridia</taxon>
        <taxon>Lachnospirales</taxon>
        <taxon>Lachnospiraceae</taxon>
        <taxon>Oribacterium</taxon>
    </lineage>
</organism>
<dbReference type="Gene3D" id="3.30.505.50">
    <property type="entry name" value="Sigma 54 modulation/S30EA ribosomal protein, C-terminal domain"/>
    <property type="match status" value="1"/>
</dbReference>
<reference evidence="4" key="1">
    <citation type="submission" date="2020-04" db="EMBL/GenBank/DDBJ databases">
        <title>Deep metagenomics examines the oral microbiome during advanced dental caries in children, revealing novel taxa and co-occurrences with host molecules.</title>
        <authorList>
            <person name="Baker J.L."/>
            <person name="Morton J.T."/>
            <person name="Dinis M."/>
            <person name="Alvarez R."/>
            <person name="Tran N.C."/>
            <person name="Knight R."/>
            <person name="Edlund A."/>
        </authorList>
    </citation>
    <scope>NUCLEOTIDE SEQUENCE</scope>
    <source>
        <strain evidence="4">JCVI_24_bin.2</strain>
    </source>
</reference>
<evidence type="ECO:0000259" key="3">
    <source>
        <dbReference type="Pfam" id="PF16321"/>
    </source>
</evidence>
<dbReference type="Pfam" id="PF16321">
    <property type="entry name" value="Ribosom_S30AE_C"/>
    <property type="match status" value="1"/>
</dbReference>
<evidence type="ECO:0000313" key="5">
    <source>
        <dbReference type="Proteomes" id="UP000709351"/>
    </source>
</evidence>
<dbReference type="Pfam" id="PF02482">
    <property type="entry name" value="Ribosomal_S30AE"/>
    <property type="match status" value="1"/>
</dbReference>
<dbReference type="GO" id="GO:0043024">
    <property type="term" value="F:ribosomal small subunit binding"/>
    <property type="evidence" value="ECO:0007669"/>
    <property type="project" value="TreeGrafter"/>
</dbReference>
<dbReference type="InterPro" id="IPR038416">
    <property type="entry name" value="Ribosom_S30AE_C_sf"/>
</dbReference>
<comment type="similarity">
    <text evidence="2">Belongs to the HPF/YfiA ribosome-associated protein family. Long HPF subfamily.</text>
</comment>
<name>A0A930DNR2_9FIRM</name>